<dbReference type="AlphaFoldDB" id="A0AAD6B0P3"/>
<evidence type="ECO:0000313" key="1">
    <source>
        <dbReference type="EMBL" id="KAJ4933550.1"/>
    </source>
</evidence>
<dbReference type="Proteomes" id="UP001219934">
    <property type="component" value="Unassembled WGS sequence"/>
</dbReference>
<feature type="non-terminal residue" evidence="1">
    <location>
        <position position="1"/>
    </location>
</feature>
<keyword evidence="2" id="KW-1185">Reference proteome</keyword>
<proteinExistence type="predicted"/>
<name>A0AAD6B0P3_9TELE</name>
<dbReference type="EMBL" id="JAPTMU010000013">
    <property type="protein sequence ID" value="KAJ4933550.1"/>
    <property type="molecule type" value="Genomic_DNA"/>
</dbReference>
<reference evidence="1" key="1">
    <citation type="submission" date="2022-11" db="EMBL/GenBank/DDBJ databases">
        <title>Chromosome-level genome of Pogonophryne albipinna.</title>
        <authorList>
            <person name="Jo E."/>
        </authorList>
    </citation>
    <scope>NUCLEOTIDE SEQUENCE</scope>
    <source>
        <strain evidence="1">SGF0006</strain>
        <tissue evidence="1">Muscle</tissue>
    </source>
</reference>
<accession>A0AAD6B0P3</accession>
<sequence>IDSDVIGLMDDATLQKYIPSYGDRIAIFNYYNKAGSGSGVLRDVLSCFWQEFYERCTLGTTVKVPFIRHDFPAETWK</sequence>
<protein>
    <submittedName>
        <fullName evidence="1">Uncharacterized protein</fullName>
    </submittedName>
</protein>
<evidence type="ECO:0000313" key="2">
    <source>
        <dbReference type="Proteomes" id="UP001219934"/>
    </source>
</evidence>
<feature type="non-terminal residue" evidence="1">
    <location>
        <position position="77"/>
    </location>
</feature>
<comment type="caution">
    <text evidence="1">The sequence shown here is derived from an EMBL/GenBank/DDBJ whole genome shotgun (WGS) entry which is preliminary data.</text>
</comment>
<organism evidence="1 2">
    <name type="scientific">Pogonophryne albipinna</name>
    <dbReference type="NCBI Taxonomy" id="1090488"/>
    <lineage>
        <taxon>Eukaryota</taxon>
        <taxon>Metazoa</taxon>
        <taxon>Chordata</taxon>
        <taxon>Craniata</taxon>
        <taxon>Vertebrata</taxon>
        <taxon>Euteleostomi</taxon>
        <taxon>Actinopterygii</taxon>
        <taxon>Neopterygii</taxon>
        <taxon>Teleostei</taxon>
        <taxon>Neoteleostei</taxon>
        <taxon>Acanthomorphata</taxon>
        <taxon>Eupercaria</taxon>
        <taxon>Perciformes</taxon>
        <taxon>Notothenioidei</taxon>
        <taxon>Pogonophryne</taxon>
    </lineage>
</organism>
<gene>
    <name evidence="1" type="ORF">JOQ06_030376</name>
</gene>